<comment type="similarity">
    <text evidence="1">Belongs to the peptidase C78 family.</text>
</comment>
<dbReference type="PANTHER" id="PTHR48153:SF3">
    <property type="entry name" value="INACTIVE UFM1-SPECIFIC PROTEASE 1"/>
    <property type="match status" value="1"/>
</dbReference>
<organism evidence="4 5">
    <name type="scientific">Chilo suppressalis</name>
    <name type="common">Asiatic rice borer moth</name>
    <dbReference type="NCBI Taxonomy" id="168631"/>
    <lineage>
        <taxon>Eukaryota</taxon>
        <taxon>Metazoa</taxon>
        <taxon>Ecdysozoa</taxon>
        <taxon>Arthropoda</taxon>
        <taxon>Hexapoda</taxon>
        <taxon>Insecta</taxon>
        <taxon>Pterygota</taxon>
        <taxon>Neoptera</taxon>
        <taxon>Endopterygota</taxon>
        <taxon>Lepidoptera</taxon>
        <taxon>Glossata</taxon>
        <taxon>Ditrysia</taxon>
        <taxon>Pyraloidea</taxon>
        <taxon>Crambidae</taxon>
        <taxon>Crambinae</taxon>
        <taxon>Chilo</taxon>
    </lineage>
</organism>
<proteinExistence type="inferred from homology"/>
<keyword evidence="2" id="KW-0378">Hydrolase</keyword>
<dbReference type="Proteomes" id="UP001153292">
    <property type="component" value="Chromosome 19"/>
</dbReference>
<keyword evidence="5" id="KW-1185">Reference proteome</keyword>
<accession>A0ABN8L7Q9</accession>
<dbReference type="Pfam" id="PF07910">
    <property type="entry name" value="Peptidase_C78"/>
    <property type="match status" value="1"/>
</dbReference>
<reference evidence="4" key="1">
    <citation type="submission" date="2021-12" db="EMBL/GenBank/DDBJ databases">
        <authorList>
            <person name="King R."/>
        </authorList>
    </citation>
    <scope>NUCLEOTIDE SEQUENCE</scope>
</reference>
<protein>
    <recommendedName>
        <fullName evidence="3">UFSP1/2/DUB catalytic domain-containing protein</fullName>
    </recommendedName>
</protein>
<sequence>MSPELSKNVHEGITETLKTNAESYLVLGDYEYYHYLCDGFDDRGWGCGYRTLQSICSWMNENYIKKQNVPSILEIQETLVEMEDKPKSFLKSRQWIGSFEVCLVIDKYYDVPCKIIHINKGDELGTIVDVLIDHFQKFGSPVMMGGDIDCSSKGIMGIQIVDGEASLLIVVSILS</sequence>
<gene>
    <name evidence="4" type="ORF">CHILSU_LOCUS4559</name>
</gene>
<dbReference type="EMBL" id="OU963912">
    <property type="protein sequence ID" value="CAH2984617.1"/>
    <property type="molecule type" value="Genomic_DNA"/>
</dbReference>
<dbReference type="PANTHER" id="PTHR48153">
    <property type="entry name" value="UFM1-SPECIFIC PROTEASE 2"/>
    <property type="match status" value="1"/>
</dbReference>
<dbReference type="Gene3D" id="3.90.70.130">
    <property type="match status" value="1"/>
</dbReference>
<evidence type="ECO:0000313" key="4">
    <source>
        <dbReference type="EMBL" id="CAH2984617.1"/>
    </source>
</evidence>
<evidence type="ECO:0000256" key="2">
    <source>
        <dbReference type="ARBA" id="ARBA00022801"/>
    </source>
</evidence>
<name>A0ABN8L7Q9_CHISP</name>
<dbReference type="InterPro" id="IPR012462">
    <property type="entry name" value="UFSP1/2_DUB_cat"/>
</dbReference>
<evidence type="ECO:0000256" key="1">
    <source>
        <dbReference type="ARBA" id="ARBA00008552"/>
    </source>
</evidence>
<feature type="domain" description="UFSP1/2/DUB catalytic" evidence="3">
    <location>
        <begin position="22"/>
        <end position="170"/>
    </location>
</feature>
<evidence type="ECO:0000313" key="5">
    <source>
        <dbReference type="Proteomes" id="UP001153292"/>
    </source>
</evidence>
<evidence type="ECO:0000259" key="3">
    <source>
        <dbReference type="Pfam" id="PF07910"/>
    </source>
</evidence>